<dbReference type="Proteomes" id="UP000828390">
    <property type="component" value="Unassembled WGS sequence"/>
</dbReference>
<evidence type="ECO:0000313" key="2">
    <source>
        <dbReference type="Proteomes" id="UP000828390"/>
    </source>
</evidence>
<gene>
    <name evidence="1" type="ORF">DPMN_026409</name>
</gene>
<name>A0A9D4LSW1_DREPO</name>
<sequence length="75" mass="8149">MNDNSMAAVRKNLVDENAQIGQKDASMVNVEGDTCYNNPIFNSDATPFQAGTIAITTMCENNTKKQTNLESTCSK</sequence>
<protein>
    <submittedName>
        <fullName evidence="1">Uncharacterized protein</fullName>
    </submittedName>
</protein>
<proteinExistence type="predicted"/>
<reference evidence="1" key="1">
    <citation type="journal article" date="2019" name="bioRxiv">
        <title>The Genome of the Zebra Mussel, Dreissena polymorpha: A Resource for Invasive Species Research.</title>
        <authorList>
            <person name="McCartney M.A."/>
            <person name="Auch B."/>
            <person name="Kono T."/>
            <person name="Mallez S."/>
            <person name="Zhang Y."/>
            <person name="Obille A."/>
            <person name="Becker A."/>
            <person name="Abrahante J.E."/>
            <person name="Garbe J."/>
            <person name="Badalamenti J.P."/>
            <person name="Herman A."/>
            <person name="Mangelson H."/>
            <person name="Liachko I."/>
            <person name="Sullivan S."/>
            <person name="Sone E.D."/>
            <person name="Koren S."/>
            <person name="Silverstein K.A.T."/>
            <person name="Beckman K.B."/>
            <person name="Gohl D.M."/>
        </authorList>
    </citation>
    <scope>NUCLEOTIDE SEQUENCE</scope>
    <source>
        <strain evidence="1">Duluth1</strain>
        <tissue evidence="1">Whole animal</tissue>
    </source>
</reference>
<comment type="caution">
    <text evidence="1">The sequence shown here is derived from an EMBL/GenBank/DDBJ whole genome shotgun (WGS) entry which is preliminary data.</text>
</comment>
<dbReference type="EMBL" id="JAIWYP010000002">
    <property type="protein sequence ID" value="KAH3863421.1"/>
    <property type="molecule type" value="Genomic_DNA"/>
</dbReference>
<evidence type="ECO:0000313" key="1">
    <source>
        <dbReference type="EMBL" id="KAH3863421.1"/>
    </source>
</evidence>
<organism evidence="1 2">
    <name type="scientific">Dreissena polymorpha</name>
    <name type="common">Zebra mussel</name>
    <name type="synonym">Mytilus polymorpha</name>
    <dbReference type="NCBI Taxonomy" id="45954"/>
    <lineage>
        <taxon>Eukaryota</taxon>
        <taxon>Metazoa</taxon>
        <taxon>Spiralia</taxon>
        <taxon>Lophotrochozoa</taxon>
        <taxon>Mollusca</taxon>
        <taxon>Bivalvia</taxon>
        <taxon>Autobranchia</taxon>
        <taxon>Heteroconchia</taxon>
        <taxon>Euheterodonta</taxon>
        <taxon>Imparidentia</taxon>
        <taxon>Neoheterodontei</taxon>
        <taxon>Myida</taxon>
        <taxon>Dreissenoidea</taxon>
        <taxon>Dreissenidae</taxon>
        <taxon>Dreissena</taxon>
    </lineage>
</organism>
<keyword evidence="2" id="KW-1185">Reference proteome</keyword>
<reference evidence="1" key="2">
    <citation type="submission" date="2020-11" db="EMBL/GenBank/DDBJ databases">
        <authorList>
            <person name="McCartney M.A."/>
            <person name="Auch B."/>
            <person name="Kono T."/>
            <person name="Mallez S."/>
            <person name="Becker A."/>
            <person name="Gohl D.M."/>
            <person name="Silverstein K.A.T."/>
            <person name="Koren S."/>
            <person name="Bechman K.B."/>
            <person name="Herman A."/>
            <person name="Abrahante J.E."/>
            <person name="Garbe J."/>
        </authorList>
    </citation>
    <scope>NUCLEOTIDE SEQUENCE</scope>
    <source>
        <strain evidence="1">Duluth1</strain>
        <tissue evidence="1">Whole animal</tissue>
    </source>
</reference>
<accession>A0A9D4LSW1</accession>
<dbReference type="AlphaFoldDB" id="A0A9D4LSW1"/>